<comment type="caution">
    <text evidence="2">The sequence shown here is derived from an EMBL/GenBank/DDBJ whole genome shotgun (WGS) entry which is preliminary data.</text>
</comment>
<dbReference type="Pfam" id="PF14529">
    <property type="entry name" value="Exo_endo_phos_2"/>
    <property type="match status" value="1"/>
</dbReference>
<dbReference type="AlphaFoldDB" id="A0AAV8XVU8"/>
<dbReference type="PANTHER" id="PTHR33273">
    <property type="entry name" value="DOMAIN-CONTAINING PROTEIN, PUTATIVE-RELATED"/>
    <property type="match status" value="1"/>
</dbReference>
<feature type="domain" description="Endonuclease/exonuclease/phosphatase" evidence="1">
    <location>
        <begin position="105"/>
        <end position="219"/>
    </location>
</feature>
<dbReference type="Proteomes" id="UP001162162">
    <property type="component" value="Unassembled WGS sequence"/>
</dbReference>
<dbReference type="GO" id="GO:0003824">
    <property type="term" value="F:catalytic activity"/>
    <property type="evidence" value="ECO:0007669"/>
    <property type="project" value="InterPro"/>
</dbReference>
<protein>
    <recommendedName>
        <fullName evidence="1">Endonuclease/exonuclease/phosphatase domain-containing protein</fullName>
    </recommendedName>
</protein>
<evidence type="ECO:0000313" key="3">
    <source>
        <dbReference type="Proteomes" id="UP001162162"/>
    </source>
</evidence>
<dbReference type="EMBL" id="JAPWTK010000295">
    <property type="protein sequence ID" value="KAJ8943251.1"/>
    <property type="molecule type" value="Genomic_DNA"/>
</dbReference>
<gene>
    <name evidence="2" type="ORF">NQ318_009942</name>
</gene>
<dbReference type="InterPro" id="IPR005135">
    <property type="entry name" value="Endo/exonuclease/phosphatase"/>
</dbReference>
<keyword evidence="3" id="KW-1185">Reference proteome</keyword>
<sequence length="333" mass="38100">MLKKVYGNECLSHTQVFEWFKWFKEGCETTEDDPRPGRPSMLKTDEPVEKIVRGYTSYRKDVEPDQRARGGVAIFLKEGIPSRPIPINTNLQVIAVEIDFPFRLSICNIYLPDYHWSKEDLTSVINHHIQLQSLFLLLGDFDAYSTLWGSLIIDRRGNIIEEIIEENDIVLLNTGEATRFHAATGDFSRIDLTLCTPRIAPSFNWKPLDQLHGSDHFPITISTGKKVVERRTPRKYIMNRANWTAYQDSVHIPPTIITNDLHSSVNDLTTAINEAAQNSIPISAGNPPKTPVPWWNTDVKRAMLNKKKAFNVFKRCPTQANLIEFKKDKSYSS</sequence>
<dbReference type="SUPFAM" id="SSF56219">
    <property type="entry name" value="DNase I-like"/>
    <property type="match status" value="1"/>
</dbReference>
<dbReference type="PANTHER" id="PTHR33273:SF4">
    <property type="entry name" value="ENDONUCLEASE_EXONUCLEASE_PHOSPHATASE DOMAIN-CONTAINING PROTEIN"/>
    <property type="match status" value="1"/>
</dbReference>
<evidence type="ECO:0000259" key="1">
    <source>
        <dbReference type="Pfam" id="PF14529"/>
    </source>
</evidence>
<reference evidence="2" key="1">
    <citation type="journal article" date="2023" name="Insect Mol. Biol.">
        <title>Genome sequencing provides insights into the evolution of gene families encoding plant cell wall-degrading enzymes in longhorned beetles.</title>
        <authorList>
            <person name="Shin N.R."/>
            <person name="Okamura Y."/>
            <person name="Kirsch R."/>
            <person name="Pauchet Y."/>
        </authorList>
    </citation>
    <scope>NUCLEOTIDE SEQUENCE</scope>
    <source>
        <strain evidence="2">AMC_N1</strain>
    </source>
</reference>
<proteinExistence type="predicted"/>
<evidence type="ECO:0000313" key="2">
    <source>
        <dbReference type="EMBL" id="KAJ8943251.1"/>
    </source>
</evidence>
<organism evidence="2 3">
    <name type="scientific">Aromia moschata</name>
    <dbReference type="NCBI Taxonomy" id="1265417"/>
    <lineage>
        <taxon>Eukaryota</taxon>
        <taxon>Metazoa</taxon>
        <taxon>Ecdysozoa</taxon>
        <taxon>Arthropoda</taxon>
        <taxon>Hexapoda</taxon>
        <taxon>Insecta</taxon>
        <taxon>Pterygota</taxon>
        <taxon>Neoptera</taxon>
        <taxon>Endopterygota</taxon>
        <taxon>Coleoptera</taxon>
        <taxon>Polyphaga</taxon>
        <taxon>Cucujiformia</taxon>
        <taxon>Chrysomeloidea</taxon>
        <taxon>Cerambycidae</taxon>
        <taxon>Cerambycinae</taxon>
        <taxon>Callichromatini</taxon>
        <taxon>Aromia</taxon>
    </lineage>
</organism>
<dbReference type="InterPro" id="IPR036691">
    <property type="entry name" value="Endo/exonu/phosph_ase_sf"/>
</dbReference>
<accession>A0AAV8XVU8</accession>
<dbReference type="Gene3D" id="3.60.10.10">
    <property type="entry name" value="Endonuclease/exonuclease/phosphatase"/>
    <property type="match status" value="1"/>
</dbReference>
<name>A0AAV8XVU8_9CUCU</name>